<dbReference type="GO" id="GO:0030490">
    <property type="term" value="P:maturation of SSU-rRNA"/>
    <property type="evidence" value="ECO:0007669"/>
    <property type="project" value="TreeGrafter"/>
</dbReference>
<proteinExistence type="predicted"/>
<protein>
    <submittedName>
        <fullName evidence="4">BUD22 domain-containing protein</fullName>
    </submittedName>
</protein>
<dbReference type="PANTHER" id="PTHR23325">
    <property type="entry name" value="SERUM RESPONSE FACTOR-BINDING"/>
    <property type="match status" value="1"/>
</dbReference>
<keyword evidence="5" id="KW-1185">Reference proteome</keyword>
<feature type="compositionally biased region" description="Basic residues" evidence="2">
    <location>
        <begin position="369"/>
        <end position="379"/>
    </location>
</feature>
<dbReference type="Pfam" id="PF09073">
    <property type="entry name" value="BUD22"/>
    <property type="match status" value="1"/>
</dbReference>
<dbReference type="STRING" id="2163413.A0A4V1ADY9"/>
<dbReference type="Proteomes" id="UP000292447">
    <property type="component" value="Chromosome II"/>
</dbReference>
<evidence type="ECO:0000256" key="2">
    <source>
        <dbReference type="SAM" id="MobiDB-lite"/>
    </source>
</evidence>
<organism evidence="4 5">
    <name type="scientific">Metschnikowia aff. pulcherrima</name>
    <dbReference type="NCBI Taxonomy" id="2163413"/>
    <lineage>
        <taxon>Eukaryota</taxon>
        <taxon>Fungi</taxon>
        <taxon>Dikarya</taxon>
        <taxon>Ascomycota</taxon>
        <taxon>Saccharomycotina</taxon>
        <taxon>Pichiomycetes</taxon>
        <taxon>Metschnikowiaceae</taxon>
        <taxon>Metschnikowia</taxon>
    </lineage>
</organism>
<evidence type="ECO:0000313" key="4">
    <source>
        <dbReference type="EMBL" id="QBM87373.1"/>
    </source>
</evidence>
<dbReference type="PANTHER" id="PTHR23325:SF1">
    <property type="entry name" value="SERUM RESPONSE FACTOR-BINDING PROTEIN 1"/>
    <property type="match status" value="1"/>
</dbReference>
<evidence type="ECO:0000313" key="5">
    <source>
        <dbReference type="Proteomes" id="UP000292447"/>
    </source>
</evidence>
<feature type="domain" description="Bud22" evidence="3">
    <location>
        <begin position="69"/>
        <end position="471"/>
    </location>
</feature>
<dbReference type="EMBL" id="CP034457">
    <property type="protein sequence ID" value="QBM87373.1"/>
    <property type="molecule type" value="Genomic_DNA"/>
</dbReference>
<dbReference type="InterPro" id="IPR037393">
    <property type="entry name" value="Bud22/SRFB1"/>
</dbReference>
<feature type="compositionally biased region" description="Basic and acidic residues" evidence="2">
    <location>
        <begin position="395"/>
        <end position="425"/>
    </location>
</feature>
<dbReference type="AlphaFoldDB" id="A0A4V1ADY9"/>
<feature type="compositionally biased region" description="Polar residues" evidence="2">
    <location>
        <begin position="426"/>
        <end position="441"/>
    </location>
</feature>
<dbReference type="GO" id="GO:0030686">
    <property type="term" value="C:90S preribosome"/>
    <property type="evidence" value="ECO:0007669"/>
    <property type="project" value="TreeGrafter"/>
</dbReference>
<feature type="compositionally biased region" description="Acidic residues" evidence="2">
    <location>
        <begin position="220"/>
        <end position="237"/>
    </location>
</feature>
<feature type="region of interest" description="Disordered" evidence="2">
    <location>
        <begin position="395"/>
        <end position="446"/>
    </location>
</feature>
<dbReference type="GO" id="GO:0005634">
    <property type="term" value="C:nucleus"/>
    <property type="evidence" value="ECO:0007669"/>
    <property type="project" value="TreeGrafter"/>
</dbReference>
<evidence type="ECO:0000259" key="3">
    <source>
        <dbReference type="Pfam" id="PF09073"/>
    </source>
</evidence>
<accession>A0A4V1ADY9</accession>
<sequence>MKEKRNELWKLDLLEAKYTQATPRFSFTKKLINARNNSHVMKKLPSTPNEAFQQIHALKADLFRKKYHGSYKKLSRDVARAVKLKKTTETEHVQHLMLGAEFLEALITAKLVKLVLLAILTTKEAKQDPPAYIAEDVREHITDKSLAKNPSRFFINYCQNDKVLNNYLSKLWNLKEMKTLCQEIEWSFRKIRGNLTKAELAARASETGTNAKDVTKDESGDISEESEDSDDSESESESEAHAEIDAEEAFDKFSAYDNMVAGSDDEQDFVADPNVDYNEITDEEMSGSGGLGESESESESGSGSESESDEIDRISAKVTKKEVKTDKKEAKKPTKVALPQLATGYYSGGSDDEEDVDNDKIVKEATTQRKNRRGQRARQKIWEQKYGKLANHVQKENLRIASEREQKQKEFEERQRKREMKEKMAQETNTSKTAGSLSSSGMKVHPSWEAKKLAEEKLKNVKFTGKKITFD</sequence>
<feature type="region of interest" description="Disordered" evidence="2">
    <location>
        <begin position="263"/>
        <end position="379"/>
    </location>
</feature>
<feature type="compositionally biased region" description="Basic and acidic residues" evidence="2">
    <location>
        <begin position="358"/>
        <end position="367"/>
    </location>
</feature>
<keyword evidence="1" id="KW-0175">Coiled coil</keyword>
<gene>
    <name evidence="4" type="primary">MPUL0B05750</name>
    <name evidence="4" type="ORF">METSCH_B05750</name>
</gene>
<evidence type="ECO:0000256" key="1">
    <source>
        <dbReference type="ARBA" id="ARBA00023054"/>
    </source>
</evidence>
<name>A0A4V1ADY9_9ASCO</name>
<feature type="compositionally biased region" description="Basic and acidic residues" evidence="2">
    <location>
        <begin position="311"/>
        <end position="332"/>
    </location>
</feature>
<dbReference type="InterPro" id="IPR015158">
    <property type="entry name" value="Bud22_dom"/>
</dbReference>
<feature type="region of interest" description="Disordered" evidence="2">
    <location>
        <begin position="204"/>
        <end position="248"/>
    </location>
</feature>
<reference evidence="5" key="1">
    <citation type="submission" date="2019-03" db="EMBL/GenBank/DDBJ databases">
        <title>Snf2 controls pulcherriminic acid biosynthesis and connects pigmentation and antifungal activity of the yeast Metschnikowia pulcherrima.</title>
        <authorList>
            <person name="Gore-Lloyd D."/>
            <person name="Sumann I."/>
            <person name="Brachmann A.O."/>
            <person name="Schneeberger K."/>
            <person name="Ortiz-Merino R.A."/>
            <person name="Moreno-Beltran M."/>
            <person name="Schlaefli M."/>
            <person name="Kirner P."/>
            <person name="Santos Kron A."/>
            <person name="Wolfe K.H."/>
            <person name="Piel J."/>
            <person name="Ahrens C.H."/>
            <person name="Henk D."/>
            <person name="Freimoser F.M."/>
        </authorList>
    </citation>
    <scope>NUCLEOTIDE SEQUENCE [LARGE SCALE GENOMIC DNA]</scope>
    <source>
        <strain evidence="5">APC 1.2</strain>
    </source>
</reference>